<proteinExistence type="predicted"/>
<accession>A0ABT5L8C4</accession>
<dbReference type="EMBL" id="JANHJP010000002">
    <property type="protein sequence ID" value="MDC9031914.1"/>
    <property type="molecule type" value="Genomic_DNA"/>
</dbReference>
<reference evidence="1 2" key="1">
    <citation type="journal article" date="2023" name="Plant">
        <title>Draft Genome Sequence Resource of CBPPT1, a 'Candidatus Phytoplasma trifolii'-Related Strain Associated with Potato Purple Top Disease in the Columbia Basin, U.S.A.</title>
        <authorList>
            <person name="Wei W."/>
            <person name="Shao J."/>
            <person name="Bottner-Parker K.D."/>
            <person name="Zhao Y."/>
        </authorList>
    </citation>
    <scope>NUCLEOTIDE SEQUENCE [LARGE SCALE GENOMIC DNA]</scope>
    <source>
        <strain evidence="1 2">CBPPT1</strain>
    </source>
</reference>
<evidence type="ECO:0000313" key="1">
    <source>
        <dbReference type="EMBL" id="MDC9031914.1"/>
    </source>
</evidence>
<keyword evidence="2" id="KW-1185">Reference proteome</keyword>
<sequence length="48" mass="5964">MLTLKRKNNFLFNEIETKKRDLSFFGFFIKRIKVNIKLEEFYYEKGLL</sequence>
<protein>
    <submittedName>
        <fullName evidence="1">Uncharacterized protein</fullName>
    </submittedName>
</protein>
<organism evidence="1 2">
    <name type="scientific">Columbia Basin potato purple top phytoplasma</name>
    <dbReference type="NCBI Taxonomy" id="307134"/>
    <lineage>
        <taxon>Bacteria</taxon>
        <taxon>Bacillati</taxon>
        <taxon>Mycoplasmatota</taxon>
        <taxon>Mollicutes</taxon>
        <taxon>Acholeplasmatales</taxon>
        <taxon>Acholeplasmataceae</taxon>
        <taxon>Candidatus Phytoplasma</taxon>
        <taxon>16SrVI (Clover proliferation group)</taxon>
    </lineage>
</organism>
<dbReference type="Proteomes" id="UP001221763">
    <property type="component" value="Unassembled WGS sequence"/>
</dbReference>
<name>A0ABT5L8C4_9MOLU</name>
<gene>
    <name evidence="1" type="ORF">M8044_000133</name>
</gene>
<comment type="caution">
    <text evidence="1">The sequence shown here is derived from an EMBL/GenBank/DDBJ whole genome shotgun (WGS) entry which is preliminary data.</text>
</comment>
<evidence type="ECO:0000313" key="2">
    <source>
        <dbReference type="Proteomes" id="UP001221763"/>
    </source>
</evidence>